<reference evidence="1" key="1">
    <citation type="submission" date="2023-03" db="EMBL/GenBank/DDBJ databases">
        <title>Massive genome expansion in bonnet fungi (Mycena s.s.) driven by repeated elements and novel gene families across ecological guilds.</title>
        <authorList>
            <consortium name="Lawrence Berkeley National Laboratory"/>
            <person name="Harder C.B."/>
            <person name="Miyauchi S."/>
            <person name="Viragh M."/>
            <person name="Kuo A."/>
            <person name="Thoen E."/>
            <person name="Andreopoulos B."/>
            <person name="Lu D."/>
            <person name="Skrede I."/>
            <person name="Drula E."/>
            <person name="Henrissat B."/>
            <person name="Morin E."/>
            <person name="Kohler A."/>
            <person name="Barry K."/>
            <person name="LaButti K."/>
            <person name="Morin E."/>
            <person name="Salamov A."/>
            <person name="Lipzen A."/>
            <person name="Mereny Z."/>
            <person name="Hegedus B."/>
            <person name="Baldrian P."/>
            <person name="Stursova M."/>
            <person name="Weitz H."/>
            <person name="Taylor A."/>
            <person name="Grigoriev I.V."/>
            <person name="Nagy L.G."/>
            <person name="Martin F."/>
            <person name="Kauserud H."/>
        </authorList>
    </citation>
    <scope>NUCLEOTIDE SEQUENCE</scope>
    <source>
        <strain evidence="1">CBHHK067</strain>
    </source>
</reference>
<dbReference type="EMBL" id="JARKIE010000030">
    <property type="protein sequence ID" value="KAJ7697464.1"/>
    <property type="molecule type" value="Genomic_DNA"/>
</dbReference>
<protein>
    <recommendedName>
        <fullName evidence="3">DNA helicase</fullName>
    </recommendedName>
</protein>
<name>A0AAD7GNK4_MYCRO</name>
<dbReference type="AlphaFoldDB" id="A0AAD7GNK4"/>
<sequence length="89" mass="9854">MVSCNDFQSLATQAAKARNIHDDSFGSLSLMVAEDFAQLPPMSGPSLYSGKVTLAVSDAMDQRNQNAVLGRILWHQFNTVVILRQNMRQ</sequence>
<proteinExistence type="predicted"/>
<accession>A0AAD7GNK4</accession>
<keyword evidence="2" id="KW-1185">Reference proteome</keyword>
<feature type="non-terminal residue" evidence="1">
    <location>
        <position position="89"/>
    </location>
</feature>
<dbReference type="Proteomes" id="UP001221757">
    <property type="component" value="Unassembled WGS sequence"/>
</dbReference>
<comment type="caution">
    <text evidence="1">The sequence shown here is derived from an EMBL/GenBank/DDBJ whole genome shotgun (WGS) entry which is preliminary data.</text>
</comment>
<evidence type="ECO:0008006" key="3">
    <source>
        <dbReference type="Google" id="ProtNLM"/>
    </source>
</evidence>
<evidence type="ECO:0000313" key="1">
    <source>
        <dbReference type="EMBL" id="KAJ7697464.1"/>
    </source>
</evidence>
<evidence type="ECO:0000313" key="2">
    <source>
        <dbReference type="Proteomes" id="UP001221757"/>
    </source>
</evidence>
<organism evidence="1 2">
    <name type="scientific">Mycena rosella</name>
    <name type="common">Pink bonnet</name>
    <name type="synonym">Agaricus rosellus</name>
    <dbReference type="NCBI Taxonomy" id="1033263"/>
    <lineage>
        <taxon>Eukaryota</taxon>
        <taxon>Fungi</taxon>
        <taxon>Dikarya</taxon>
        <taxon>Basidiomycota</taxon>
        <taxon>Agaricomycotina</taxon>
        <taxon>Agaricomycetes</taxon>
        <taxon>Agaricomycetidae</taxon>
        <taxon>Agaricales</taxon>
        <taxon>Marasmiineae</taxon>
        <taxon>Mycenaceae</taxon>
        <taxon>Mycena</taxon>
    </lineage>
</organism>
<gene>
    <name evidence="1" type="ORF">B0H17DRAFT_862645</name>
</gene>